<proteinExistence type="predicted"/>
<reference evidence="2 3" key="1">
    <citation type="submission" date="2019-11" db="EMBL/GenBank/DDBJ databases">
        <title>Novel species isolated from a subtropical stream in China.</title>
        <authorList>
            <person name="Lu H."/>
        </authorList>
    </citation>
    <scope>NUCLEOTIDE SEQUENCE [LARGE SCALE GENOMIC DNA]</scope>
    <source>
        <strain evidence="2 3">FT92W</strain>
    </source>
</reference>
<dbReference type="Proteomes" id="UP000446768">
    <property type="component" value="Unassembled WGS sequence"/>
</dbReference>
<comment type="caution">
    <text evidence="2">The sequence shown here is derived from an EMBL/GenBank/DDBJ whole genome shotgun (WGS) entry which is preliminary data.</text>
</comment>
<gene>
    <name evidence="2" type="ORF">GJ700_30780</name>
</gene>
<keyword evidence="1" id="KW-0732">Signal</keyword>
<feature type="chain" id="PRO_5031197781" evidence="1">
    <location>
        <begin position="22"/>
        <end position="184"/>
    </location>
</feature>
<sequence>MTRYTCTFAAVAALGFCSAVAAQAPLRQLEGEYTLASSTTAPVSTWNYTKGRIAIKTLDDEHVLILMACEWNRAPKAACDNHWYAQWHDGGVYLQDMNTDAMRLYFDPASRTLTMISRGADARGSVRRDVFSATDTPNDDPALMRRLKRAQSNADNKENLRVFGHHSKRAYANNRIEFQNPALQ</sequence>
<evidence type="ECO:0000256" key="1">
    <source>
        <dbReference type="SAM" id="SignalP"/>
    </source>
</evidence>
<dbReference type="RefSeq" id="WP_154381291.1">
    <property type="nucleotide sequence ID" value="NZ_WKJJ01000027.1"/>
</dbReference>
<organism evidence="2 3">
    <name type="scientific">Pseudoduganella rivuli</name>
    <dbReference type="NCBI Taxonomy" id="2666085"/>
    <lineage>
        <taxon>Bacteria</taxon>
        <taxon>Pseudomonadati</taxon>
        <taxon>Pseudomonadota</taxon>
        <taxon>Betaproteobacteria</taxon>
        <taxon>Burkholderiales</taxon>
        <taxon>Oxalobacteraceae</taxon>
        <taxon>Telluria group</taxon>
        <taxon>Pseudoduganella</taxon>
    </lineage>
</organism>
<name>A0A7X2IU02_9BURK</name>
<evidence type="ECO:0000313" key="3">
    <source>
        <dbReference type="Proteomes" id="UP000446768"/>
    </source>
</evidence>
<keyword evidence="3" id="KW-1185">Reference proteome</keyword>
<protein>
    <submittedName>
        <fullName evidence="2">Uncharacterized protein</fullName>
    </submittedName>
</protein>
<accession>A0A7X2IU02</accession>
<feature type="signal peptide" evidence="1">
    <location>
        <begin position="1"/>
        <end position="21"/>
    </location>
</feature>
<dbReference type="AlphaFoldDB" id="A0A7X2IU02"/>
<evidence type="ECO:0000313" key="2">
    <source>
        <dbReference type="EMBL" id="MRV76105.1"/>
    </source>
</evidence>
<dbReference type="EMBL" id="WKJJ01000027">
    <property type="protein sequence ID" value="MRV76105.1"/>
    <property type="molecule type" value="Genomic_DNA"/>
</dbReference>